<name>A0A6C0GH96_9BACT</name>
<dbReference type="Proteomes" id="UP000480178">
    <property type="component" value="Chromosome"/>
</dbReference>
<dbReference type="RefSeq" id="WP_162443306.1">
    <property type="nucleotide sequence ID" value="NZ_CP048222.1"/>
</dbReference>
<dbReference type="KEGG" id="rhoz:GXP67_11760"/>
<proteinExistence type="predicted"/>
<dbReference type="AlphaFoldDB" id="A0A6C0GH96"/>
<dbReference type="InterPro" id="IPR029063">
    <property type="entry name" value="SAM-dependent_MTases_sf"/>
</dbReference>
<gene>
    <name evidence="2" type="ORF">GXP67_11760</name>
</gene>
<dbReference type="CDD" id="cd02440">
    <property type="entry name" value="AdoMet_MTases"/>
    <property type="match status" value="1"/>
</dbReference>
<organism evidence="2 3">
    <name type="scientific">Rhodocytophaga rosea</name>
    <dbReference type="NCBI Taxonomy" id="2704465"/>
    <lineage>
        <taxon>Bacteria</taxon>
        <taxon>Pseudomonadati</taxon>
        <taxon>Bacteroidota</taxon>
        <taxon>Cytophagia</taxon>
        <taxon>Cytophagales</taxon>
        <taxon>Rhodocytophagaceae</taxon>
        <taxon>Rhodocytophaga</taxon>
    </lineage>
</organism>
<reference evidence="2 3" key="1">
    <citation type="submission" date="2020-01" db="EMBL/GenBank/DDBJ databases">
        <authorList>
            <person name="Kim M.K."/>
        </authorList>
    </citation>
    <scope>NUCLEOTIDE SEQUENCE [LARGE SCALE GENOMIC DNA]</scope>
    <source>
        <strain evidence="2 3">172606-1</strain>
    </source>
</reference>
<dbReference type="InterPro" id="IPR013216">
    <property type="entry name" value="Methyltransf_11"/>
</dbReference>
<accession>A0A6C0GH96</accession>
<evidence type="ECO:0000259" key="1">
    <source>
        <dbReference type="Pfam" id="PF08241"/>
    </source>
</evidence>
<keyword evidence="2" id="KW-0489">Methyltransferase</keyword>
<evidence type="ECO:0000313" key="2">
    <source>
        <dbReference type="EMBL" id="QHT67265.1"/>
    </source>
</evidence>
<dbReference type="GO" id="GO:0032259">
    <property type="term" value="P:methylation"/>
    <property type="evidence" value="ECO:0007669"/>
    <property type="project" value="UniProtKB-KW"/>
</dbReference>
<dbReference type="Gene3D" id="3.40.50.150">
    <property type="entry name" value="Vaccinia Virus protein VP39"/>
    <property type="match status" value="1"/>
</dbReference>
<sequence>MDEEQIKAVARQLRQPYGEAGIQVGEKMNESNAHINLFTIEQLQHQAHDRILEIGMGNGFFVKDILSNYPSVRYVGCDFSEVMIGQAQKLNEVFVKNGQAQFISAGACNLPFEKESFDKIFTVNTLYFWENPATVLAQIKQVLKPGGLLVMGIRPKHIMESLPFTKYGFTMYNKEDVTELLANNGFTITNIFEKEEPLQTIAGYSYKMESLIVSAVKTEQ</sequence>
<dbReference type="Pfam" id="PF08241">
    <property type="entry name" value="Methyltransf_11"/>
    <property type="match status" value="1"/>
</dbReference>
<protein>
    <submittedName>
        <fullName evidence="2">Class I SAM-dependent methyltransferase</fullName>
    </submittedName>
</protein>
<feature type="domain" description="Methyltransferase type 11" evidence="1">
    <location>
        <begin position="52"/>
        <end position="151"/>
    </location>
</feature>
<dbReference type="PANTHER" id="PTHR43591">
    <property type="entry name" value="METHYLTRANSFERASE"/>
    <property type="match status" value="1"/>
</dbReference>
<keyword evidence="2" id="KW-0808">Transferase</keyword>
<evidence type="ECO:0000313" key="3">
    <source>
        <dbReference type="Proteomes" id="UP000480178"/>
    </source>
</evidence>
<keyword evidence="3" id="KW-1185">Reference proteome</keyword>
<dbReference type="EMBL" id="CP048222">
    <property type="protein sequence ID" value="QHT67265.1"/>
    <property type="molecule type" value="Genomic_DNA"/>
</dbReference>
<dbReference type="GO" id="GO:0008757">
    <property type="term" value="F:S-adenosylmethionine-dependent methyltransferase activity"/>
    <property type="evidence" value="ECO:0007669"/>
    <property type="project" value="InterPro"/>
</dbReference>
<dbReference type="SUPFAM" id="SSF53335">
    <property type="entry name" value="S-adenosyl-L-methionine-dependent methyltransferases"/>
    <property type="match status" value="1"/>
</dbReference>